<evidence type="ECO:0000313" key="1">
    <source>
        <dbReference type="EMBL" id="CAF1553684.1"/>
    </source>
</evidence>
<dbReference type="EMBL" id="CAJNOJ010001637">
    <property type="protein sequence ID" value="CAF1553684.1"/>
    <property type="molecule type" value="Genomic_DNA"/>
</dbReference>
<reference evidence="1" key="1">
    <citation type="submission" date="2021-02" db="EMBL/GenBank/DDBJ databases">
        <authorList>
            <person name="Nowell W R."/>
        </authorList>
    </citation>
    <scope>NUCLEOTIDE SEQUENCE</scope>
</reference>
<comment type="caution">
    <text evidence="1">The sequence shown here is derived from an EMBL/GenBank/DDBJ whole genome shotgun (WGS) entry which is preliminary data.</text>
</comment>
<dbReference type="Proteomes" id="UP000663852">
    <property type="component" value="Unassembled WGS sequence"/>
</dbReference>
<gene>
    <name evidence="1" type="ORF">EDS130_LOCUS46177</name>
</gene>
<accession>A0A815X560</accession>
<proteinExistence type="predicted"/>
<evidence type="ECO:0000313" key="2">
    <source>
        <dbReference type="Proteomes" id="UP000663852"/>
    </source>
</evidence>
<organism evidence="1 2">
    <name type="scientific">Adineta ricciae</name>
    <name type="common">Rotifer</name>
    <dbReference type="NCBI Taxonomy" id="249248"/>
    <lineage>
        <taxon>Eukaryota</taxon>
        <taxon>Metazoa</taxon>
        <taxon>Spiralia</taxon>
        <taxon>Gnathifera</taxon>
        <taxon>Rotifera</taxon>
        <taxon>Eurotatoria</taxon>
        <taxon>Bdelloidea</taxon>
        <taxon>Adinetida</taxon>
        <taxon>Adinetidae</taxon>
        <taxon>Adineta</taxon>
    </lineage>
</organism>
<name>A0A815X560_ADIRI</name>
<sequence length="28" mass="3221">IFLFDYPHKHIGIDHQAGEFNQGHKSPS</sequence>
<protein>
    <submittedName>
        <fullName evidence="1">Uncharacterized protein</fullName>
    </submittedName>
</protein>
<dbReference type="AlphaFoldDB" id="A0A815X560"/>
<feature type="non-terminal residue" evidence="1">
    <location>
        <position position="1"/>
    </location>
</feature>